<dbReference type="Proteomes" id="UP001589776">
    <property type="component" value="Unassembled WGS sequence"/>
</dbReference>
<proteinExistence type="predicted"/>
<sequence length="185" mass="20402">MHLIVVNKDLSFFNHIHPDYKGKGLFQIRTQFPTGGDYKLIADFIPEGGEAKTESQWVKVSGDVPAAQPLTPETNLTKVVEGKEVSLSFDQLQAGKELTMTFNFLDASTKQPITNLEPYLGAVGHVVILSADAEKYIHNPPLEEKATGPQAKFGTAFPASGIYKLWGQFKHQGKTFIVPYTIQVP</sequence>
<dbReference type="EMBL" id="JBHLWN010000054">
    <property type="protein sequence ID" value="MFC0213570.1"/>
    <property type="molecule type" value="Genomic_DNA"/>
</dbReference>
<evidence type="ECO:0000313" key="2">
    <source>
        <dbReference type="Proteomes" id="UP001589776"/>
    </source>
</evidence>
<comment type="caution">
    <text evidence="1">The sequence shown here is derived from an EMBL/GenBank/DDBJ whole genome shotgun (WGS) entry which is preliminary data.</text>
</comment>
<dbReference type="RefSeq" id="WP_377470884.1">
    <property type="nucleotide sequence ID" value="NZ_JBHLWN010000054.1"/>
</dbReference>
<reference evidence="1 2" key="1">
    <citation type="submission" date="2024-09" db="EMBL/GenBank/DDBJ databases">
        <authorList>
            <person name="Sun Q."/>
            <person name="Mori K."/>
        </authorList>
    </citation>
    <scope>NUCLEOTIDE SEQUENCE [LARGE SCALE GENOMIC DNA]</scope>
    <source>
        <strain evidence="1 2">CCM 7759</strain>
    </source>
</reference>
<protein>
    <recommendedName>
        <fullName evidence="3">Secreted protein</fullName>
    </recommendedName>
</protein>
<evidence type="ECO:0000313" key="1">
    <source>
        <dbReference type="EMBL" id="MFC0213570.1"/>
    </source>
</evidence>
<gene>
    <name evidence="1" type="ORF">ACFFK0_14085</name>
</gene>
<name>A0ABV6DLP6_9BACL</name>
<organism evidence="1 2">
    <name type="scientific">Paenibacillus chartarius</name>
    <dbReference type="NCBI Taxonomy" id="747481"/>
    <lineage>
        <taxon>Bacteria</taxon>
        <taxon>Bacillati</taxon>
        <taxon>Bacillota</taxon>
        <taxon>Bacilli</taxon>
        <taxon>Bacillales</taxon>
        <taxon>Paenibacillaceae</taxon>
        <taxon>Paenibacillus</taxon>
    </lineage>
</organism>
<evidence type="ECO:0008006" key="3">
    <source>
        <dbReference type="Google" id="ProtNLM"/>
    </source>
</evidence>
<keyword evidence="2" id="KW-1185">Reference proteome</keyword>
<accession>A0ABV6DLP6</accession>